<keyword evidence="1" id="KW-0812">Transmembrane</keyword>
<feature type="transmembrane region" description="Helical" evidence="1">
    <location>
        <begin position="6"/>
        <end position="27"/>
    </location>
</feature>
<keyword evidence="3" id="KW-0378">Hydrolase</keyword>
<evidence type="ECO:0000256" key="1">
    <source>
        <dbReference type="SAM" id="Phobius"/>
    </source>
</evidence>
<protein>
    <submittedName>
        <fullName evidence="3">Esterase TesA</fullName>
        <ecNumber evidence="3">3.1.1.1</ecNumber>
    </submittedName>
</protein>
<dbReference type="PANTHER" id="PTHR30383">
    <property type="entry name" value="THIOESTERASE 1/PROTEASE 1/LYSOPHOSPHOLIPASE L1"/>
    <property type="match status" value="1"/>
</dbReference>
<gene>
    <name evidence="3" type="primary">tesA</name>
    <name evidence="3" type="ORF">Pan216_24980</name>
</gene>
<keyword evidence="1" id="KW-0472">Membrane</keyword>
<dbReference type="Proteomes" id="UP000317093">
    <property type="component" value="Chromosome"/>
</dbReference>
<keyword evidence="1" id="KW-1133">Transmembrane helix</keyword>
<evidence type="ECO:0000259" key="2">
    <source>
        <dbReference type="Pfam" id="PF13472"/>
    </source>
</evidence>
<dbReference type="EMBL" id="CP036279">
    <property type="protein sequence ID" value="QDU61637.1"/>
    <property type="molecule type" value="Genomic_DNA"/>
</dbReference>
<dbReference type="GO" id="GO:0106435">
    <property type="term" value="F:carboxylesterase activity"/>
    <property type="evidence" value="ECO:0007669"/>
    <property type="project" value="UniProtKB-EC"/>
</dbReference>
<dbReference type="InterPro" id="IPR036514">
    <property type="entry name" value="SGNH_hydro_sf"/>
</dbReference>
<evidence type="ECO:0000313" key="3">
    <source>
        <dbReference type="EMBL" id="QDU61637.1"/>
    </source>
</evidence>
<accession>A0A518B3T3</accession>
<dbReference type="RefSeq" id="WP_145258203.1">
    <property type="nucleotide sequence ID" value="NZ_CP036279.1"/>
</dbReference>
<feature type="domain" description="SGNH hydrolase-type esterase" evidence="2">
    <location>
        <begin position="166"/>
        <end position="316"/>
    </location>
</feature>
<sequence length="331" mass="35822">MNGIVYHIASGHAFFTGIALVLVAALLSIVRSPLAIRVSGFALVIGAIALVISSAAIPYWSYALLAIGILGSGFDSLHRHGTLSGCIDESSGFACFALLDPHRLAESRADGPLVRRSLAWIVTHRGQWKRWGWAALLGSCTIALALESPHHLRWNLSPAPNRRLTVIGDSITAGTGTLDASQRWPAILARRHDLTVQDISHAGDTVSLAMKRLDTSPIEADVVLIELGGNDLLGSTNSHDFARDLDALLARVATPERQVVMLELPLPPFCNEYGRAQRRLAHKHGVVLAPKRYLLSVIAPSTATLDTIHLTRNGHEQMAETVWMLVASAYR</sequence>
<name>A0A518B3T3_9BACT</name>
<organism evidence="3 4">
    <name type="scientific">Kolteria novifilia</name>
    <dbReference type="NCBI Taxonomy" id="2527975"/>
    <lineage>
        <taxon>Bacteria</taxon>
        <taxon>Pseudomonadati</taxon>
        <taxon>Planctomycetota</taxon>
        <taxon>Planctomycetia</taxon>
        <taxon>Kolteriales</taxon>
        <taxon>Kolteriaceae</taxon>
        <taxon>Kolteria</taxon>
    </lineage>
</organism>
<keyword evidence="4" id="KW-1185">Reference proteome</keyword>
<dbReference type="EC" id="3.1.1.1" evidence="3"/>
<reference evidence="3 4" key="1">
    <citation type="submission" date="2019-02" db="EMBL/GenBank/DDBJ databases">
        <title>Deep-cultivation of Planctomycetes and their phenomic and genomic characterization uncovers novel biology.</title>
        <authorList>
            <person name="Wiegand S."/>
            <person name="Jogler M."/>
            <person name="Boedeker C."/>
            <person name="Pinto D."/>
            <person name="Vollmers J."/>
            <person name="Rivas-Marin E."/>
            <person name="Kohn T."/>
            <person name="Peeters S.H."/>
            <person name="Heuer A."/>
            <person name="Rast P."/>
            <person name="Oberbeckmann S."/>
            <person name="Bunk B."/>
            <person name="Jeske O."/>
            <person name="Meyerdierks A."/>
            <person name="Storesund J.E."/>
            <person name="Kallscheuer N."/>
            <person name="Luecker S."/>
            <person name="Lage O.M."/>
            <person name="Pohl T."/>
            <person name="Merkel B.J."/>
            <person name="Hornburger P."/>
            <person name="Mueller R.-W."/>
            <person name="Bruemmer F."/>
            <person name="Labrenz M."/>
            <person name="Spormann A.M."/>
            <person name="Op den Camp H."/>
            <person name="Overmann J."/>
            <person name="Amann R."/>
            <person name="Jetten M.S.M."/>
            <person name="Mascher T."/>
            <person name="Medema M.H."/>
            <person name="Devos D.P."/>
            <person name="Kaster A.-K."/>
            <person name="Ovreas L."/>
            <person name="Rohde M."/>
            <person name="Galperin M.Y."/>
            <person name="Jogler C."/>
        </authorList>
    </citation>
    <scope>NUCLEOTIDE SEQUENCE [LARGE SCALE GENOMIC DNA]</scope>
    <source>
        <strain evidence="3 4">Pan216</strain>
    </source>
</reference>
<proteinExistence type="predicted"/>
<feature type="transmembrane region" description="Helical" evidence="1">
    <location>
        <begin position="34"/>
        <end position="53"/>
    </location>
</feature>
<dbReference type="KEGG" id="knv:Pan216_24980"/>
<dbReference type="OrthoDB" id="272324at2"/>
<dbReference type="SUPFAM" id="SSF52266">
    <property type="entry name" value="SGNH hydrolase"/>
    <property type="match status" value="1"/>
</dbReference>
<dbReference type="AlphaFoldDB" id="A0A518B3T3"/>
<dbReference type="InterPro" id="IPR051532">
    <property type="entry name" value="Ester_Hydrolysis_Enzymes"/>
</dbReference>
<dbReference type="InterPro" id="IPR013830">
    <property type="entry name" value="SGNH_hydro"/>
</dbReference>
<dbReference type="Pfam" id="PF13472">
    <property type="entry name" value="Lipase_GDSL_2"/>
    <property type="match status" value="1"/>
</dbReference>
<dbReference type="Gene3D" id="3.40.50.1110">
    <property type="entry name" value="SGNH hydrolase"/>
    <property type="match status" value="1"/>
</dbReference>
<evidence type="ECO:0000313" key="4">
    <source>
        <dbReference type="Proteomes" id="UP000317093"/>
    </source>
</evidence>